<feature type="transmembrane region" description="Helical" evidence="1">
    <location>
        <begin position="101"/>
        <end position="122"/>
    </location>
</feature>
<dbReference type="EMBL" id="JAMXLR010000015">
    <property type="protein sequence ID" value="MCO6042903.1"/>
    <property type="molecule type" value="Genomic_DNA"/>
</dbReference>
<gene>
    <name evidence="2" type="ORF">NG895_03185</name>
</gene>
<sequence length="129" mass="14170">MNRNDSLPTFLEQLPPNTVGWLLVGGLTLVTVAQFATMVPVMVGVATLMLGSTLAVRDRVPPQMRLLVMSANLIVYLLLYGLFFGALVHQATLWMPIAPPWFRLTDLGASLWLVILSLQIGVRQIQAAQ</sequence>
<keyword evidence="1" id="KW-0472">Membrane</keyword>
<name>A0A9X2F732_9BACT</name>
<dbReference type="AlphaFoldDB" id="A0A9X2F732"/>
<dbReference type="Proteomes" id="UP001155241">
    <property type="component" value="Unassembled WGS sequence"/>
</dbReference>
<accession>A0A9X2F732</accession>
<reference evidence="2" key="1">
    <citation type="submission" date="2022-06" db="EMBL/GenBank/DDBJ databases">
        <title>Aeoliella straminimaris, a novel planctomycete from sediments.</title>
        <authorList>
            <person name="Vitorino I.R."/>
            <person name="Lage O.M."/>
        </authorList>
    </citation>
    <scope>NUCLEOTIDE SEQUENCE</scope>
    <source>
        <strain evidence="2">ICT_H6.2</strain>
    </source>
</reference>
<comment type="caution">
    <text evidence="2">The sequence shown here is derived from an EMBL/GenBank/DDBJ whole genome shotgun (WGS) entry which is preliminary data.</text>
</comment>
<proteinExistence type="predicted"/>
<evidence type="ECO:0000313" key="3">
    <source>
        <dbReference type="Proteomes" id="UP001155241"/>
    </source>
</evidence>
<feature type="transmembrane region" description="Helical" evidence="1">
    <location>
        <begin position="66"/>
        <end position="89"/>
    </location>
</feature>
<keyword evidence="1" id="KW-0812">Transmembrane</keyword>
<protein>
    <submittedName>
        <fullName evidence="2">Uncharacterized protein</fullName>
    </submittedName>
</protein>
<feature type="transmembrane region" description="Helical" evidence="1">
    <location>
        <begin position="20"/>
        <end position="45"/>
    </location>
</feature>
<evidence type="ECO:0000313" key="2">
    <source>
        <dbReference type="EMBL" id="MCO6042903.1"/>
    </source>
</evidence>
<keyword evidence="1" id="KW-1133">Transmembrane helix</keyword>
<evidence type="ECO:0000256" key="1">
    <source>
        <dbReference type="SAM" id="Phobius"/>
    </source>
</evidence>
<keyword evidence="3" id="KW-1185">Reference proteome</keyword>
<dbReference type="RefSeq" id="WP_252851003.1">
    <property type="nucleotide sequence ID" value="NZ_JAMXLR010000015.1"/>
</dbReference>
<organism evidence="2 3">
    <name type="scientific">Aeoliella straminimaris</name>
    <dbReference type="NCBI Taxonomy" id="2954799"/>
    <lineage>
        <taxon>Bacteria</taxon>
        <taxon>Pseudomonadati</taxon>
        <taxon>Planctomycetota</taxon>
        <taxon>Planctomycetia</taxon>
        <taxon>Pirellulales</taxon>
        <taxon>Lacipirellulaceae</taxon>
        <taxon>Aeoliella</taxon>
    </lineage>
</organism>